<comment type="caution">
    <text evidence="10">The sequence shown here is derived from an EMBL/GenBank/DDBJ whole genome shotgun (WGS) entry which is preliminary data.</text>
</comment>
<dbReference type="InterPro" id="IPR012960">
    <property type="entry name" value="Dyskerin-like"/>
</dbReference>
<dbReference type="Proteomes" id="UP000494206">
    <property type="component" value="Unassembled WGS sequence"/>
</dbReference>
<evidence type="ECO:0000313" key="11">
    <source>
        <dbReference type="Proteomes" id="UP000494206"/>
    </source>
</evidence>
<gene>
    <name evidence="10" type="ORF">CBOVIS_LOCUS5040</name>
</gene>
<dbReference type="SMART" id="SM00359">
    <property type="entry name" value="PUA"/>
    <property type="match status" value="1"/>
</dbReference>
<dbReference type="AlphaFoldDB" id="A0A8S1ENM3"/>
<keyword evidence="3" id="KW-0413">Isomerase</keyword>
<name>A0A8S1ENM3_9PELO</name>
<dbReference type="GO" id="GO:0009982">
    <property type="term" value="F:pseudouridine synthase activity"/>
    <property type="evidence" value="ECO:0007669"/>
    <property type="project" value="InterPro"/>
</dbReference>
<comment type="subunit">
    <text evidence="5">Component of the small nucleolar ribonucleoprotein particle containing H/ACA-type snoRNAs (H/ACA snoRNPs).</text>
</comment>
<dbReference type="SMART" id="SM01136">
    <property type="entry name" value="DKCLD"/>
    <property type="match status" value="1"/>
</dbReference>
<evidence type="ECO:0000256" key="2">
    <source>
        <dbReference type="ARBA" id="ARBA00008999"/>
    </source>
</evidence>
<dbReference type="NCBIfam" id="TIGR00451">
    <property type="entry name" value="unchar_dom_2"/>
    <property type="match status" value="1"/>
</dbReference>
<dbReference type="PROSITE" id="PS50890">
    <property type="entry name" value="PUA"/>
    <property type="match status" value="1"/>
</dbReference>
<dbReference type="InterPro" id="IPR015947">
    <property type="entry name" value="PUA-like_sf"/>
</dbReference>
<dbReference type="PANTHER" id="PTHR23127">
    <property type="entry name" value="CENTROMERE/MICROTUBULE BINDING PROTEIN CBF5"/>
    <property type="match status" value="1"/>
</dbReference>
<evidence type="ECO:0000256" key="4">
    <source>
        <dbReference type="ARBA" id="ARBA00054439"/>
    </source>
</evidence>
<evidence type="ECO:0000313" key="10">
    <source>
        <dbReference type="EMBL" id="CAB3402419.1"/>
    </source>
</evidence>
<dbReference type="InterPro" id="IPR004521">
    <property type="entry name" value="Uncharacterised_CHP00451"/>
</dbReference>
<feature type="region of interest" description="Disordered" evidence="7">
    <location>
        <begin position="386"/>
        <end position="444"/>
    </location>
</feature>
<dbReference type="FunFam" id="3.30.2350.10:FF:000001">
    <property type="entry name" value="H/ACA ribonucleoprotein complex subunit CBF5"/>
    <property type="match status" value="1"/>
</dbReference>
<organism evidence="10 11">
    <name type="scientific">Caenorhabditis bovis</name>
    <dbReference type="NCBI Taxonomy" id="2654633"/>
    <lineage>
        <taxon>Eukaryota</taxon>
        <taxon>Metazoa</taxon>
        <taxon>Ecdysozoa</taxon>
        <taxon>Nematoda</taxon>
        <taxon>Chromadorea</taxon>
        <taxon>Rhabditida</taxon>
        <taxon>Rhabditina</taxon>
        <taxon>Rhabditomorpha</taxon>
        <taxon>Rhabditoidea</taxon>
        <taxon>Rhabditidae</taxon>
        <taxon>Peloderinae</taxon>
        <taxon>Caenorhabditis</taxon>
    </lineage>
</organism>
<dbReference type="GO" id="GO:0031120">
    <property type="term" value="P:snRNA pseudouridine synthesis"/>
    <property type="evidence" value="ECO:0007669"/>
    <property type="project" value="TreeGrafter"/>
</dbReference>
<dbReference type="EMBL" id="CADEPM010000003">
    <property type="protein sequence ID" value="CAB3402419.1"/>
    <property type="molecule type" value="Genomic_DNA"/>
</dbReference>
<dbReference type="GO" id="GO:0031429">
    <property type="term" value="C:box H/ACA snoRNP complex"/>
    <property type="evidence" value="ECO:0007669"/>
    <property type="project" value="TreeGrafter"/>
</dbReference>
<dbReference type="CDD" id="cd02572">
    <property type="entry name" value="PseudoU_synth_hDyskerin"/>
    <property type="match status" value="1"/>
</dbReference>
<dbReference type="PANTHER" id="PTHR23127:SF0">
    <property type="entry name" value="H_ACA RIBONUCLEOPROTEIN COMPLEX SUBUNIT DKC1"/>
    <property type="match status" value="1"/>
</dbReference>
<dbReference type="OrthoDB" id="10250002at2759"/>
<feature type="compositionally biased region" description="Basic and acidic residues" evidence="7">
    <location>
        <begin position="435"/>
        <end position="444"/>
    </location>
</feature>
<comment type="similarity">
    <text evidence="2">Belongs to the pseudouridine synthase TruB family.</text>
</comment>
<dbReference type="Pfam" id="PF01472">
    <property type="entry name" value="PUA"/>
    <property type="match status" value="1"/>
</dbReference>
<comment type="catalytic activity">
    <reaction evidence="1">
        <text>a uridine in RNA = a pseudouridine in RNA</text>
        <dbReference type="Rhea" id="RHEA:48348"/>
        <dbReference type="Rhea" id="RHEA-COMP:12068"/>
        <dbReference type="Rhea" id="RHEA-COMP:12069"/>
        <dbReference type="ChEBI" id="CHEBI:65314"/>
        <dbReference type="ChEBI" id="CHEBI:65315"/>
    </reaction>
</comment>
<dbReference type="NCBIfam" id="TIGR00425">
    <property type="entry name" value="CBF5"/>
    <property type="match status" value="1"/>
</dbReference>
<dbReference type="GO" id="GO:0031118">
    <property type="term" value="P:rRNA pseudouridine synthesis"/>
    <property type="evidence" value="ECO:0007669"/>
    <property type="project" value="TreeGrafter"/>
</dbReference>
<evidence type="ECO:0000256" key="5">
    <source>
        <dbReference type="ARBA" id="ARBA00066217"/>
    </source>
</evidence>
<dbReference type="NCBIfam" id="NF003280">
    <property type="entry name" value="PRK04270.1"/>
    <property type="match status" value="1"/>
</dbReference>
<dbReference type="InterPro" id="IPR002478">
    <property type="entry name" value="PUA"/>
</dbReference>
<reference evidence="10 11" key="1">
    <citation type="submission" date="2020-04" db="EMBL/GenBank/DDBJ databases">
        <authorList>
            <person name="Laetsch R D."/>
            <person name="Stevens L."/>
            <person name="Kumar S."/>
            <person name="Blaxter L. M."/>
        </authorList>
    </citation>
    <scope>NUCLEOTIDE SEQUENCE [LARGE SCALE GENOMIC DNA]</scope>
</reference>
<dbReference type="GO" id="GO:0000495">
    <property type="term" value="P:box H/ACA sno(s)RNA 3'-end processing"/>
    <property type="evidence" value="ECO:0007669"/>
    <property type="project" value="TreeGrafter"/>
</dbReference>
<dbReference type="Pfam" id="PF08068">
    <property type="entry name" value="DKCLD"/>
    <property type="match status" value="1"/>
</dbReference>
<feature type="region of interest" description="Disordered" evidence="7">
    <location>
        <begin position="1"/>
        <end position="23"/>
    </location>
</feature>
<dbReference type="SUPFAM" id="SSF88697">
    <property type="entry name" value="PUA domain-like"/>
    <property type="match status" value="1"/>
</dbReference>
<evidence type="ECO:0000256" key="7">
    <source>
        <dbReference type="SAM" id="MobiDB-lite"/>
    </source>
</evidence>
<dbReference type="Gene3D" id="3.30.2350.10">
    <property type="entry name" value="Pseudouridine synthase"/>
    <property type="match status" value="1"/>
</dbReference>
<sequence length="444" mass="50023">MGKKDKKSKVADGEVAEIQQKSNFQLPTSNEAAKLDASQWPLLLKNYDKLNVRSNHYTPHVEGCSPLKRDIKNYVSSGFFNLDKPSNPSSHEVVSWIKRILRADKTGHSGTLDPKVSGCLIVCIDRTTRLAKSQQGAGKEYICIFKLHEAVDDERKVRQALEKLTGALFQRPPLISAVKRQLRIRTVYENKFIEYDPEQQMGIFNCICESGTYVRTICVHLGLILGCGGQMQELRRNRSGICDENEEMVTMHDVLDAQYMLDTQKDESYMRHIVRPLEALLTQHKRIVVKDSSVNAICYGAKILIPGVLRYDDDIEVGKEIVIMTTKGEAICIAIAQMSTATIASVDHGIVAKSKRVIMERDVYGRKWGLGPVASKKKQMVKDGLLDKFGKPNDKTPASWGKEFSYEKTQKQTKEEPMEQDEEAPVQKKPKKAVKKEDSSSDSE</sequence>
<keyword evidence="11" id="KW-1185">Reference proteome</keyword>
<feature type="domain" description="PUA" evidence="8">
    <location>
        <begin position="285"/>
        <end position="359"/>
    </location>
</feature>
<evidence type="ECO:0000259" key="8">
    <source>
        <dbReference type="SMART" id="SM00359"/>
    </source>
</evidence>
<dbReference type="CDD" id="cd21148">
    <property type="entry name" value="PUA_Cbf5"/>
    <property type="match status" value="1"/>
</dbReference>
<dbReference type="SUPFAM" id="SSF55120">
    <property type="entry name" value="Pseudouridine synthase"/>
    <property type="match status" value="1"/>
</dbReference>
<dbReference type="InterPro" id="IPR036974">
    <property type="entry name" value="PUA_sf"/>
</dbReference>
<feature type="domain" description="Dyskerin-like" evidence="9">
    <location>
        <begin position="36"/>
        <end position="94"/>
    </location>
</feature>
<dbReference type="GO" id="GO:0003723">
    <property type="term" value="F:RNA binding"/>
    <property type="evidence" value="ECO:0007669"/>
    <property type="project" value="InterPro"/>
</dbReference>
<comment type="function">
    <text evidence="4">Plays a central role in ribosomal RNA processing. Probable catalytic subunit of H/ACA small nucleolar ribonucleoprotein (H/ACA snoRNP) complex, which catalyzes pseudouridylation of rRNA. This involves the isomerization of uridine such that the ribose is subsequently attached to C5, instead of the normal N1. Pseudouridine ('psi') residues may serve to stabilize the conformation of rRNAs.</text>
</comment>
<dbReference type="InterPro" id="IPR032819">
    <property type="entry name" value="TruB_C"/>
</dbReference>
<dbReference type="GO" id="GO:1990481">
    <property type="term" value="P:mRNA pseudouridine synthesis"/>
    <property type="evidence" value="ECO:0007669"/>
    <property type="project" value="TreeGrafter"/>
</dbReference>
<dbReference type="Pfam" id="PF16198">
    <property type="entry name" value="TruB_C_2"/>
    <property type="match status" value="1"/>
</dbReference>
<evidence type="ECO:0000256" key="1">
    <source>
        <dbReference type="ARBA" id="ARBA00000073"/>
    </source>
</evidence>
<dbReference type="InterPro" id="IPR002501">
    <property type="entry name" value="PsdUridine_synth_N"/>
</dbReference>
<dbReference type="InterPro" id="IPR004802">
    <property type="entry name" value="tRNA_PsdUridine_synth_B_fam"/>
</dbReference>
<feature type="compositionally biased region" description="Basic and acidic residues" evidence="7">
    <location>
        <begin position="404"/>
        <end position="417"/>
    </location>
</feature>
<evidence type="ECO:0000259" key="9">
    <source>
        <dbReference type="SMART" id="SM01136"/>
    </source>
</evidence>
<dbReference type="Gene3D" id="2.30.130.10">
    <property type="entry name" value="PUA domain"/>
    <property type="match status" value="1"/>
</dbReference>
<evidence type="ECO:0000256" key="3">
    <source>
        <dbReference type="ARBA" id="ARBA00023235"/>
    </source>
</evidence>
<dbReference type="InterPro" id="IPR020103">
    <property type="entry name" value="PsdUridine_synth_cat_dom_sf"/>
</dbReference>
<proteinExistence type="inferred from homology"/>
<evidence type="ECO:0000256" key="6">
    <source>
        <dbReference type="ARBA" id="ARBA00071836"/>
    </source>
</evidence>
<dbReference type="Pfam" id="PF01509">
    <property type="entry name" value="TruB_N"/>
    <property type="match status" value="1"/>
</dbReference>
<accession>A0A8S1ENM3</accession>
<protein>
    <recommendedName>
        <fullName evidence="6">Putative H/ACA ribonucleoprotein complex subunit 4</fullName>
    </recommendedName>
</protein>